<keyword evidence="5 6" id="KW-0067">ATP-binding</keyword>
<dbReference type="FunFam" id="3.40.50.300:FF:000437">
    <property type="entry name" value="ATP-dependent DNA helicase DinG"/>
    <property type="match status" value="1"/>
</dbReference>
<evidence type="ECO:0000256" key="3">
    <source>
        <dbReference type="ARBA" id="ARBA00022801"/>
    </source>
</evidence>
<dbReference type="GO" id="GO:0005524">
    <property type="term" value="F:ATP binding"/>
    <property type="evidence" value="ECO:0007669"/>
    <property type="project" value="UniProtKB-UniRule"/>
</dbReference>
<comment type="function">
    <text evidence="6 7">3'-5' exonuclease.</text>
</comment>
<dbReference type="NCBIfam" id="TIGR01407">
    <property type="entry name" value="dinG_rel"/>
    <property type="match status" value="1"/>
</dbReference>
<evidence type="ECO:0000256" key="5">
    <source>
        <dbReference type="ARBA" id="ARBA00022840"/>
    </source>
</evidence>
<evidence type="ECO:0000256" key="1">
    <source>
        <dbReference type="ARBA" id="ARBA00022722"/>
    </source>
</evidence>
<dbReference type="GO" id="GO:0003677">
    <property type="term" value="F:DNA binding"/>
    <property type="evidence" value="ECO:0007669"/>
    <property type="project" value="InterPro"/>
</dbReference>
<dbReference type="SMART" id="SM00491">
    <property type="entry name" value="HELICc2"/>
    <property type="match status" value="1"/>
</dbReference>
<evidence type="ECO:0000313" key="9">
    <source>
        <dbReference type="EMBL" id="ADH99603.1"/>
    </source>
</evidence>
<dbReference type="GO" id="GO:0008408">
    <property type="term" value="F:3'-5' exonuclease activity"/>
    <property type="evidence" value="ECO:0007669"/>
    <property type="project" value="UniProtKB-UniRule"/>
</dbReference>
<dbReference type="OrthoDB" id="9803913at2"/>
<dbReference type="eggNOG" id="COG1199">
    <property type="taxonomic scope" value="Bacteria"/>
</dbReference>
<dbReference type="PANTHER" id="PTHR11472:SF34">
    <property type="entry name" value="REGULATOR OF TELOMERE ELONGATION HELICASE 1"/>
    <property type="match status" value="1"/>
</dbReference>
<dbReference type="FunFam" id="3.30.420.10:FF:000045">
    <property type="entry name" value="3'-5' exonuclease DinG"/>
    <property type="match status" value="1"/>
</dbReference>
<dbReference type="HOGENOM" id="CLU_012117_1_0_9"/>
<gene>
    <name evidence="6 7" type="primary">dinG</name>
    <name evidence="9" type="ordered locus">Bsel_2099</name>
</gene>
<evidence type="ECO:0000256" key="6">
    <source>
        <dbReference type="HAMAP-Rule" id="MF_02206"/>
    </source>
</evidence>
<feature type="binding site" evidence="6">
    <location>
        <begin position="280"/>
        <end position="287"/>
    </location>
    <ligand>
        <name>ATP</name>
        <dbReference type="ChEBI" id="CHEBI:30616"/>
    </ligand>
</feature>
<dbReference type="KEGG" id="bse:Bsel_2099"/>
<organism evidence="9 10">
    <name type="scientific">Bacillus selenitireducens (strain ATCC 700615 / DSM 15326 / MLS10)</name>
    <dbReference type="NCBI Taxonomy" id="439292"/>
    <lineage>
        <taxon>Bacteria</taxon>
        <taxon>Bacillati</taxon>
        <taxon>Bacillota</taxon>
        <taxon>Bacilli</taxon>
        <taxon>Bacillales</taxon>
        <taxon>Bacillaceae</taxon>
        <taxon>Salisediminibacterium</taxon>
    </lineage>
</organism>
<dbReference type="InterPro" id="IPR006555">
    <property type="entry name" value="ATP-dep_Helicase_C"/>
</dbReference>
<keyword evidence="9" id="KW-0347">Helicase</keyword>
<keyword evidence="1 6" id="KW-0540">Nuclease</keyword>
<keyword evidence="2 6" id="KW-0547">Nucleotide-binding</keyword>
<dbReference type="InterPro" id="IPR012337">
    <property type="entry name" value="RNaseH-like_sf"/>
</dbReference>
<accession>D6XUW7</accession>
<dbReference type="SMART" id="SM00479">
    <property type="entry name" value="EXOIII"/>
    <property type="match status" value="1"/>
</dbReference>
<dbReference type="InterPro" id="IPR045028">
    <property type="entry name" value="DinG/Rad3-like"/>
</dbReference>
<dbReference type="SUPFAM" id="SSF52540">
    <property type="entry name" value="P-loop containing nucleoside triphosphate hydrolases"/>
    <property type="match status" value="1"/>
</dbReference>
<dbReference type="CDD" id="cd06127">
    <property type="entry name" value="DEDDh"/>
    <property type="match status" value="1"/>
</dbReference>
<comment type="similarity">
    <text evidence="6 7">Belongs to the helicase family. DinG subfamily. Type 2 sub-subfamily.</text>
</comment>
<keyword evidence="3 6" id="KW-0378">Hydrolase</keyword>
<dbReference type="NCBIfam" id="TIGR00573">
    <property type="entry name" value="dnaq"/>
    <property type="match status" value="1"/>
</dbReference>
<evidence type="ECO:0000259" key="8">
    <source>
        <dbReference type="PROSITE" id="PS51193"/>
    </source>
</evidence>
<name>D6XUW7_BACIE</name>
<dbReference type="PROSITE" id="PS51193">
    <property type="entry name" value="HELICASE_ATP_BIND_2"/>
    <property type="match status" value="1"/>
</dbReference>
<dbReference type="RefSeq" id="WP_013173025.1">
    <property type="nucleotide sequence ID" value="NC_014219.1"/>
</dbReference>
<reference evidence="9" key="1">
    <citation type="submission" date="2009-10" db="EMBL/GenBank/DDBJ databases">
        <title>Complete sequence of Bacillus selenitireducens MLS10.</title>
        <authorList>
            <consortium name="US DOE Joint Genome Institute"/>
            <person name="Lucas S."/>
            <person name="Copeland A."/>
            <person name="Lapidus A."/>
            <person name="Glavina del Rio T."/>
            <person name="Dalin E."/>
            <person name="Tice H."/>
            <person name="Bruce D."/>
            <person name="Goodwin L."/>
            <person name="Pitluck S."/>
            <person name="Sims D."/>
            <person name="Brettin T."/>
            <person name="Detter J.C."/>
            <person name="Han C."/>
            <person name="Larimer F."/>
            <person name="Land M."/>
            <person name="Hauser L."/>
            <person name="Kyrpides N."/>
            <person name="Ovchinnikova G."/>
            <person name="Stolz J."/>
        </authorList>
    </citation>
    <scope>NUCLEOTIDE SEQUENCE [LARGE SCALE GENOMIC DNA]</scope>
    <source>
        <strain evidence="9">MLS10</strain>
    </source>
</reference>
<dbReference type="Gene3D" id="3.40.50.300">
    <property type="entry name" value="P-loop containing nucleotide triphosphate hydrolases"/>
    <property type="match status" value="2"/>
</dbReference>
<dbReference type="EMBL" id="CP001791">
    <property type="protein sequence ID" value="ADH99603.1"/>
    <property type="molecule type" value="Genomic_DNA"/>
</dbReference>
<proteinExistence type="inferred from homology"/>
<dbReference type="NCBIfam" id="NF005981">
    <property type="entry name" value="PRK08074.1"/>
    <property type="match status" value="1"/>
</dbReference>
<dbReference type="InterPro" id="IPR014013">
    <property type="entry name" value="Helic_SF1/SF2_ATP-bd_DinG/Rad3"/>
</dbReference>
<dbReference type="SUPFAM" id="SSF53098">
    <property type="entry name" value="Ribonuclease H-like"/>
    <property type="match status" value="1"/>
</dbReference>
<evidence type="ECO:0000256" key="4">
    <source>
        <dbReference type="ARBA" id="ARBA00022839"/>
    </source>
</evidence>
<dbReference type="Pfam" id="PF00929">
    <property type="entry name" value="RNase_T"/>
    <property type="match status" value="1"/>
</dbReference>
<evidence type="ECO:0000256" key="7">
    <source>
        <dbReference type="RuleBase" id="RU364106"/>
    </source>
</evidence>
<dbReference type="GO" id="GO:0006260">
    <property type="term" value="P:DNA replication"/>
    <property type="evidence" value="ECO:0007669"/>
    <property type="project" value="InterPro"/>
</dbReference>
<dbReference type="InterPro" id="IPR006310">
    <property type="entry name" value="DinG"/>
</dbReference>
<dbReference type="GO" id="GO:0003887">
    <property type="term" value="F:DNA-directed DNA polymerase activity"/>
    <property type="evidence" value="ECO:0007669"/>
    <property type="project" value="InterPro"/>
</dbReference>
<dbReference type="HAMAP" id="MF_02206">
    <property type="entry name" value="DinG_exonucl"/>
    <property type="match status" value="1"/>
</dbReference>
<keyword evidence="9" id="KW-0548">Nucleotidyltransferase</keyword>
<protein>
    <recommendedName>
        <fullName evidence="6 7">3'-5' exonuclease DinG</fullName>
        <ecNumber evidence="6 7">3.1.-.-</ecNumber>
    </recommendedName>
</protein>
<dbReference type="GO" id="GO:0016818">
    <property type="term" value="F:hydrolase activity, acting on acid anhydrides, in phosphorus-containing anhydrides"/>
    <property type="evidence" value="ECO:0007669"/>
    <property type="project" value="InterPro"/>
</dbReference>
<evidence type="ECO:0000313" key="10">
    <source>
        <dbReference type="Proteomes" id="UP000000271"/>
    </source>
</evidence>
<dbReference type="EC" id="3.1.-.-" evidence="6 7"/>
<dbReference type="eggNOG" id="COG0847">
    <property type="taxonomic scope" value="Bacteria"/>
</dbReference>
<dbReference type="InterPro" id="IPR013520">
    <property type="entry name" value="Ribonucl_H"/>
</dbReference>
<dbReference type="Pfam" id="PF13307">
    <property type="entry name" value="Helicase_C_2"/>
    <property type="match status" value="1"/>
</dbReference>
<feature type="domain" description="Helicase ATP-binding" evidence="8">
    <location>
        <begin position="245"/>
        <end position="522"/>
    </location>
</feature>
<dbReference type="Gene3D" id="3.30.420.10">
    <property type="entry name" value="Ribonuclease H-like superfamily/Ribonuclease H"/>
    <property type="match status" value="1"/>
</dbReference>
<dbReference type="GO" id="GO:0003678">
    <property type="term" value="F:DNA helicase activity"/>
    <property type="evidence" value="ECO:0007669"/>
    <property type="project" value="TreeGrafter"/>
</dbReference>
<dbReference type="InterPro" id="IPR027417">
    <property type="entry name" value="P-loop_NTPase"/>
</dbReference>
<evidence type="ECO:0000256" key="2">
    <source>
        <dbReference type="ARBA" id="ARBA00022741"/>
    </source>
</evidence>
<keyword evidence="4 6" id="KW-0269">Exonuclease</keyword>
<dbReference type="STRING" id="439292.Bsel_2099"/>
<dbReference type="InterPro" id="IPR036397">
    <property type="entry name" value="RNaseH_sf"/>
</dbReference>
<dbReference type="SMART" id="SM00487">
    <property type="entry name" value="DEXDc"/>
    <property type="match status" value="1"/>
</dbReference>
<dbReference type="Proteomes" id="UP000000271">
    <property type="component" value="Chromosome"/>
</dbReference>
<keyword evidence="9" id="KW-0808">Transferase</keyword>
<dbReference type="InterPro" id="IPR006054">
    <property type="entry name" value="DnaQ"/>
</dbReference>
<sequence length="935" mass="106843">MNRYVILDLETTGVAYDKGDRIIQIAYQVLEDQEVLKRFSTYINYDKPVPAFIQSLTGISGEHLKNAPLFEEVAPEILSDLEEAYFVAHNVEFDLKFLNESLEDAGYASFQGPVIDTVELARICLPSEDSYRLSDLAKTVQATHTAPHQADSDVEATRALFNELFDKISGLPSETLDHLISLSPHFKSDITEILRECRQHTVAFGFDRYRGMAIKSVHPHRKDEVSSRAESIIENATDIIENEELMKQSIPGFELRSTQMDMMKFVEDVFKHDQIGLVEAGTGTGKTLAYLIPAVIHAVKHDQPVVISTETIQLQSQMLNKEWAVIKDIFPFPVHASLLKGRGHYLCLQKLENLLAEDTNDHYDRAVAKAQLLIWILETDTGDVEEVNLASTNYRFWMDVSSDGISCTTPKCPWFTRDYYQRAKQQARDADIIVTNHSLLLTDIRLSHQIIPSYDSLILDEAHHLEDTATRQFGHQQDYISVIQLVNALANDEQQSFLSGALYKKLSSSLREKYQELQRISESLHERWNQLFMELHEYGTVGKAEKADTSRRSKVIAMDDHTWKPVQEAIQETDGAFRHLITSFRKLLFEIENEADEKGYLNSLERDIENLSTASQAFEDEYETFYHLYHSQDEKQVIWMELEERGPRQSITIRSAPVDVSETLADQLFSSKKRVILTSATMTVKSSFDYVIERFGLTDFDLAVKQLPSPFQYEKQVGLFVPEDMPMIQGTSDRAYAEACAYHIFRLSGATEGRMLVLFTSYDMLRKTYYAVRDMLDDTYMLIAQGVQTASRQKLIKHFQQFDRSILFGTSSFWEGVDIPGDNLSAIVMVRLPFSPPNDPVFQARSEAVKEQGKNAFMHLALPQAVLRFKQGFGRLIRSSTDRGAVIVLDRRMVTTRYGHFFAKSLQDVAVNRMDMDEIIKELPSWLNPVSTEEE</sequence>
<feature type="short sequence motif" description="DEAH box" evidence="6">
    <location>
        <begin position="460"/>
        <end position="463"/>
    </location>
</feature>
<dbReference type="PANTHER" id="PTHR11472">
    <property type="entry name" value="DNA REPAIR DEAD HELICASE RAD3/XP-D SUBFAMILY MEMBER"/>
    <property type="match status" value="1"/>
</dbReference>
<dbReference type="AlphaFoldDB" id="D6XUW7"/>
<keyword evidence="10" id="KW-1185">Reference proteome</keyword>
<dbReference type="InterPro" id="IPR014001">
    <property type="entry name" value="Helicase_ATP-bd"/>
</dbReference>